<reference evidence="1" key="1">
    <citation type="submission" date="2018-05" db="EMBL/GenBank/DDBJ databases">
        <authorList>
            <person name="Lanie J.A."/>
            <person name="Ng W.-L."/>
            <person name="Kazmierczak K.M."/>
            <person name="Andrzejewski T.M."/>
            <person name="Davidsen T.M."/>
            <person name="Wayne K.J."/>
            <person name="Tettelin H."/>
            <person name="Glass J.I."/>
            <person name="Rusch D."/>
            <person name="Podicherti R."/>
            <person name="Tsui H.-C.T."/>
            <person name="Winkler M.E."/>
        </authorList>
    </citation>
    <scope>NUCLEOTIDE SEQUENCE</scope>
</reference>
<gene>
    <name evidence="1" type="ORF">METZ01_LOCUS161121</name>
</gene>
<accession>A0A382B4W9</accession>
<name>A0A382B4W9_9ZZZZ</name>
<dbReference type="AlphaFoldDB" id="A0A382B4W9"/>
<organism evidence="1">
    <name type="scientific">marine metagenome</name>
    <dbReference type="NCBI Taxonomy" id="408172"/>
    <lineage>
        <taxon>unclassified sequences</taxon>
        <taxon>metagenomes</taxon>
        <taxon>ecological metagenomes</taxon>
    </lineage>
</organism>
<dbReference type="EMBL" id="UINC01028017">
    <property type="protein sequence ID" value="SVB08267.1"/>
    <property type="molecule type" value="Genomic_DNA"/>
</dbReference>
<evidence type="ECO:0000313" key="1">
    <source>
        <dbReference type="EMBL" id="SVB08267.1"/>
    </source>
</evidence>
<proteinExistence type="predicted"/>
<sequence>MISPPRRLASRSASADLPLAVAPAR</sequence>
<protein>
    <submittedName>
        <fullName evidence="1">Uncharacterized protein</fullName>
    </submittedName>
</protein>